<feature type="signal peptide" evidence="1">
    <location>
        <begin position="1"/>
        <end position="19"/>
    </location>
</feature>
<sequence>MFQGTILFLLPVSSSCVSCKFFPSCFPSTTSSRQYQFQQLQLKQPKWGRQLFVSSTSYEVGGGYPDEELDVEDRYGRSHQQQENQENLDASQREALLKGGDQVISVLQEMITILEDMNMDEASEKVAVELAAQGVIGKRVDQMESNFMMALDYMIQLAEKDQDDKRKSLLEVIKETVLSHLTKQCPPHVQVIGLLCRTPQKESRHELLRRVAAGGGVFKGDNDTKIHIPKANLNDIANQADDLLETMETRPVVPDRKLLARLVLIREEARDMMGGGILDERNNRGLYTLPQAEVNFLTKLVALKPGKTVLEMIRNVMLGKDEGADNFVSEEEDGAGQKVLTGIAGRKSVTGRKPLPVRPGMFLETVSKVLSGIYAGADSGITAQHLEWLPFGLRIKEEKGMEGEKIKIFSPCLEVENWRCIRRHSKCFKK</sequence>
<keyword evidence="3" id="KW-1185">Reference proteome</keyword>
<dbReference type="GO" id="GO:0006355">
    <property type="term" value="P:regulation of DNA-templated transcription"/>
    <property type="evidence" value="ECO:0007669"/>
    <property type="project" value="InterPro"/>
</dbReference>
<comment type="caution">
    <text evidence="2">The sequence shown here is derived from an EMBL/GenBank/DDBJ whole genome shotgun (WGS) entry which is preliminary data.</text>
</comment>
<organism evidence="2 3">
    <name type="scientific">Senna tora</name>
    <dbReference type="NCBI Taxonomy" id="362788"/>
    <lineage>
        <taxon>Eukaryota</taxon>
        <taxon>Viridiplantae</taxon>
        <taxon>Streptophyta</taxon>
        <taxon>Embryophyta</taxon>
        <taxon>Tracheophyta</taxon>
        <taxon>Spermatophyta</taxon>
        <taxon>Magnoliopsida</taxon>
        <taxon>eudicotyledons</taxon>
        <taxon>Gunneridae</taxon>
        <taxon>Pentapetalae</taxon>
        <taxon>rosids</taxon>
        <taxon>fabids</taxon>
        <taxon>Fabales</taxon>
        <taxon>Fabaceae</taxon>
        <taxon>Caesalpinioideae</taxon>
        <taxon>Cassia clade</taxon>
        <taxon>Senna</taxon>
    </lineage>
</organism>
<dbReference type="AlphaFoldDB" id="A0A834WK37"/>
<dbReference type="EMBL" id="JAAIUW010000006">
    <property type="protein sequence ID" value="KAF7825877.1"/>
    <property type="molecule type" value="Genomic_DNA"/>
</dbReference>
<protein>
    <submittedName>
        <fullName evidence="2">Protein PEP-RELATED DEVELOPMENT ARRESTED 1, chloroplastic</fullName>
    </submittedName>
</protein>
<evidence type="ECO:0000313" key="2">
    <source>
        <dbReference type="EMBL" id="KAF7825877.1"/>
    </source>
</evidence>
<gene>
    <name evidence="2" type="ORF">G2W53_017041</name>
</gene>
<dbReference type="InterPro" id="IPR038961">
    <property type="entry name" value="PRDA1"/>
</dbReference>
<dbReference type="OrthoDB" id="2015968at2759"/>
<feature type="chain" id="PRO_5032490022" evidence="1">
    <location>
        <begin position="20"/>
        <end position="430"/>
    </location>
</feature>
<dbReference type="Proteomes" id="UP000634136">
    <property type="component" value="Unassembled WGS sequence"/>
</dbReference>
<dbReference type="PANTHER" id="PTHR37262">
    <property type="entry name" value="PROTEIN PEP-RELATED DEVELOPMENT ARRESTED 1, CHLOROPLASTIC"/>
    <property type="match status" value="1"/>
</dbReference>
<proteinExistence type="predicted"/>
<accession>A0A834WK37</accession>
<keyword evidence="1" id="KW-0732">Signal</keyword>
<evidence type="ECO:0000313" key="3">
    <source>
        <dbReference type="Proteomes" id="UP000634136"/>
    </source>
</evidence>
<dbReference type="PANTHER" id="PTHR37262:SF1">
    <property type="entry name" value="PROTEIN PEP-RELATED DEVELOPMENT ARRESTED 1, CHLOROPLASTIC"/>
    <property type="match status" value="1"/>
</dbReference>
<dbReference type="GO" id="GO:0042644">
    <property type="term" value="C:chloroplast nucleoid"/>
    <property type="evidence" value="ECO:0007669"/>
    <property type="project" value="InterPro"/>
</dbReference>
<evidence type="ECO:0000256" key="1">
    <source>
        <dbReference type="SAM" id="SignalP"/>
    </source>
</evidence>
<name>A0A834WK37_9FABA</name>
<reference evidence="2" key="1">
    <citation type="submission" date="2020-09" db="EMBL/GenBank/DDBJ databases">
        <title>Genome-Enabled Discovery of Anthraquinone Biosynthesis in Senna tora.</title>
        <authorList>
            <person name="Kang S.-H."/>
            <person name="Pandey R.P."/>
            <person name="Lee C.-M."/>
            <person name="Sim J.-S."/>
            <person name="Jeong J.-T."/>
            <person name="Choi B.-S."/>
            <person name="Jung M."/>
            <person name="Ginzburg D."/>
            <person name="Zhao K."/>
            <person name="Won S.Y."/>
            <person name="Oh T.-J."/>
            <person name="Yu Y."/>
            <person name="Kim N.-H."/>
            <person name="Lee O.R."/>
            <person name="Lee T.-H."/>
            <person name="Bashyal P."/>
            <person name="Kim T.-S."/>
            <person name="Lee W.-H."/>
            <person name="Kawkins C."/>
            <person name="Kim C.-K."/>
            <person name="Kim J.S."/>
            <person name="Ahn B.O."/>
            <person name="Rhee S.Y."/>
            <person name="Sohng J.K."/>
        </authorList>
    </citation>
    <scope>NUCLEOTIDE SEQUENCE</scope>
    <source>
        <tissue evidence="2">Leaf</tissue>
    </source>
</reference>